<dbReference type="PANTHER" id="PTHR10984:SF36">
    <property type="entry name" value="ENDOPLASMIC RETICULUM-GOLGI INTERMEDIATE COMPARTMENT PROTEIN 1"/>
    <property type="match status" value="1"/>
</dbReference>
<dbReference type="PROSITE" id="PS51257">
    <property type="entry name" value="PROKAR_LIPOPROTEIN"/>
    <property type="match status" value="1"/>
</dbReference>
<comment type="similarity">
    <text evidence="2">Belongs to the ERGIC family.</text>
</comment>
<keyword evidence="9" id="KW-1185">Reference proteome</keyword>
<dbReference type="GO" id="GO:0000139">
    <property type="term" value="C:Golgi membrane"/>
    <property type="evidence" value="ECO:0007669"/>
    <property type="project" value="TreeGrafter"/>
</dbReference>
<feature type="transmembrane region" description="Helical" evidence="6">
    <location>
        <begin position="20"/>
        <end position="40"/>
    </location>
</feature>
<dbReference type="Pfam" id="PF07970">
    <property type="entry name" value="COPIIcoated_ERV"/>
    <property type="match status" value="1"/>
</dbReference>
<dbReference type="GO" id="GO:0030134">
    <property type="term" value="C:COPII-coated ER to Golgi transport vesicle"/>
    <property type="evidence" value="ECO:0007669"/>
    <property type="project" value="TreeGrafter"/>
</dbReference>
<keyword evidence="5 6" id="KW-0472">Membrane</keyword>
<proteinExistence type="inferred from homology"/>
<evidence type="ECO:0000259" key="7">
    <source>
        <dbReference type="Pfam" id="PF07970"/>
    </source>
</evidence>
<evidence type="ECO:0000256" key="2">
    <source>
        <dbReference type="ARBA" id="ARBA00005648"/>
    </source>
</evidence>
<dbReference type="InterPro" id="IPR045888">
    <property type="entry name" value="Erv"/>
</dbReference>
<evidence type="ECO:0000256" key="3">
    <source>
        <dbReference type="ARBA" id="ARBA00022692"/>
    </source>
</evidence>
<evidence type="ECO:0000313" key="9">
    <source>
        <dbReference type="Proteomes" id="UP000887566"/>
    </source>
</evidence>
<accession>A0A914X8Y3</accession>
<dbReference type="GO" id="GO:0006890">
    <property type="term" value="P:retrograde vesicle-mediated transport, Golgi to endoplasmic reticulum"/>
    <property type="evidence" value="ECO:0007669"/>
    <property type="project" value="TreeGrafter"/>
</dbReference>
<comment type="subcellular location">
    <subcellularLocation>
        <location evidence="1">Endoplasmic reticulum-Golgi intermediate compartment membrane</location>
        <topology evidence="1">Multi-pass membrane protein</topology>
    </subcellularLocation>
</comment>
<evidence type="ECO:0000256" key="6">
    <source>
        <dbReference type="SAM" id="Phobius"/>
    </source>
</evidence>
<dbReference type="InterPro" id="IPR039542">
    <property type="entry name" value="Erv_N"/>
</dbReference>
<dbReference type="WBParaSite" id="PSAMB.scaffold7048size8327.g29510.t1">
    <property type="protein sequence ID" value="PSAMB.scaffold7048size8327.g29510.t1"/>
    <property type="gene ID" value="PSAMB.scaffold7048size8327.g29510"/>
</dbReference>
<evidence type="ECO:0000256" key="4">
    <source>
        <dbReference type="ARBA" id="ARBA00022989"/>
    </source>
</evidence>
<protein>
    <submittedName>
        <fullName evidence="10">Endoplasmic reticulum-Golgi intermediate compartment protein 1</fullName>
    </submittedName>
</protein>
<reference evidence="10" key="1">
    <citation type="submission" date="2022-11" db="UniProtKB">
        <authorList>
            <consortium name="WormBaseParasite"/>
        </authorList>
    </citation>
    <scope>IDENTIFICATION</scope>
</reference>
<dbReference type="GO" id="GO:0006888">
    <property type="term" value="P:endoplasmic reticulum to Golgi vesicle-mediated transport"/>
    <property type="evidence" value="ECO:0007669"/>
    <property type="project" value="TreeGrafter"/>
</dbReference>
<dbReference type="GO" id="GO:0005789">
    <property type="term" value="C:endoplasmic reticulum membrane"/>
    <property type="evidence" value="ECO:0007669"/>
    <property type="project" value="TreeGrafter"/>
</dbReference>
<dbReference type="GO" id="GO:0033116">
    <property type="term" value="C:endoplasmic reticulum-Golgi intermediate compartment membrane"/>
    <property type="evidence" value="ECO:0007669"/>
    <property type="project" value="UniProtKB-SubCell"/>
</dbReference>
<feature type="domain" description="Endoplasmic reticulum vesicle transporter C-terminal" evidence="7">
    <location>
        <begin position="108"/>
        <end position="269"/>
    </location>
</feature>
<keyword evidence="3 6" id="KW-0812">Transmembrane</keyword>
<name>A0A914X8Y3_9BILA</name>
<feature type="domain" description="Endoplasmic reticulum vesicle transporter N-terminal" evidence="8">
    <location>
        <begin position="5"/>
        <end position="95"/>
    </location>
</feature>
<keyword evidence="4 6" id="KW-1133">Transmembrane helix</keyword>
<sequence length="288" mass="32614">MGFDVKRFDIYRKVPKDLTQPTLTGACVSIGCVVFIVFMFTSELIHFLQVDIHSELFVDDPGREGRVNVSISVSLPHMACEYIGIDIQDEKGRHEVGYVSNTDKVPLTDTNGCRFSSQFEINKVPGNFHISTHSAAAQPPNPDMRHIIHHIKFGHDIAHRSLLGSFNPLGGRDASQTDPLNTHEYILKIVPSVYEELNANLLHSYQYTYAVKDHMAYHQSGRIIPAIWFRYEISPITVKYTERRQPFYSFLTTVCAIVGGTFTVAGILDSMIFTASEYYKKFEMGKLN</sequence>
<dbReference type="Pfam" id="PF13850">
    <property type="entry name" value="ERGIC_N"/>
    <property type="match status" value="1"/>
</dbReference>
<dbReference type="AlphaFoldDB" id="A0A914X8Y3"/>
<dbReference type="PANTHER" id="PTHR10984">
    <property type="entry name" value="ENDOPLASMIC RETICULUM-GOLGI INTERMEDIATE COMPARTMENT PROTEIN"/>
    <property type="match status" value="1"/>
</dbReference>
<feature type="transmembrane region" description="Helical" evidence="6">
    <location>
        <begin position="247"/>
        <end position="268"/>
    </location>
</feature>
<evidence type="ECO:0000256" key="5">
    <source>
        <dbReference type="ARBA" id="ARBA00023136"/>
    </source>
</evidence>
<organism evidence="9 10">
    <name type="scientific">Plectus sambesii</name>
    <dbReference type="NCBI Taxonomy" id="2011161"/>
    <lineage>
        <taxon>Eukaryota</taxon>
        <taxon>Metazoa</taxon>
        <taxon>Ecdysozoa</taxon>
        <taxon>Nematoda</taxon>
        <taxon>Chromadorea</taxon>
        <taxon>Plectida</taxon>
        <taxon>Plectina</taxon>
        <taxon>Plectoidea</taxon>
        <taxon>Plectidae</taxon>
        <taxon>Plectus</taxon>
    </lineage>
</organism>
<dbReference type="Proteomes" id="UP000887566">
    <property type="component" value="Unplaced"/>
</dbReference>
<dbReference type="InterPro" id="IPR012936">
    <property type="entry name" value="Erv_C"/>
</dbReference>
<evidence type="ECO:0000256" key="1">
    <source>
        <dbReference type="ARBA" id="ARBA00004457"/>
    </source>
</evidence>
<evidence type="ECO:0000313" key="10">
    <source>
        <dbReference type="WBParaSite" id="PSAMB.scaffold7048size8327.g29510.t1"/>
    </source>
</evidence>
<evidence type="ECO:0000259" key="8">
    <source>
        <dbReference type="Pfam" id="PF13850"/>
    </source>
</evidence>